<gene>
    <name evidence="2" type="ORF">TS85_23770</name>
</gene>
<sequence>MTNRRNIADIIVSRLEAEKDRMKAQYAESRDRIGYFYIDDLLPEEMALAIHRQFPKPEAMKLKKSIREYKYIAAQMDQYDPILEESVYAFHDTRVVDLIKDICGIKSAYPDIHLYAGGISMMGKDQYLNPHIDNSHDKDRSRWRVLNLLYYVSPEWHEDNGGNLELWPSGVEQDQITVHSRFNRLAVMATHNDSWHSVSPITADDFRCCVSNYYFADEALKADDSFHVTSFRGRPEQKARDIVLRADAAARMAVRKIFAKGVVENKHVYKRDVD</sequence>
<reference evidence="2 3" key="2">
    <citation type="submission" date="2015-02" db="EMBL/GenBank/DDBJ databases">
        <title>The complete genome of Sphingomonas hengshuiensis sp. WHSC-8 isolated from soil of Hengshui Lake.</title>
        <authorList>
            <person name="Wei S."/>
            <person name="Guo J."/>
            <person name="Su C."/>
            <person name="Wu R."/>
            <person name="Zhang Z."/>
            <person name="Liang K."/>
            <person name="Li H."/>
            <person name="Wang T."/>
            <person name="Liu H."/>
            <person name="Zhang C."/>
            <person name="Li Z."/>
            <person name="Wang Q."/>
            <person name="Meng J."/>
        </authorList>
    </citation>
    <scope>NUCLEOTIDE SEQUENCE [LARGE SCALE GENOMIC DNA]</scope>
    <source>
        <strain evidence="2 3">WHSC-8</strain>
        <plasmid evidence="3">Plasmid</plasmid>
    </source>
</reference>
<dbReference type="Pfam" id="PF13640">
    <property type="entry name" value="2OG-FeII_Oxy_3"/>
    <property type="match status" value="1"/>
</dbReference>
<dbReference type="AlphaFoldDB" id="A0A7U5BGF2"/>
<dbReference type="KEGG" id="sphi:TS85_23770"/>
<feature type="domain" description="Prolyl 4-hydroxylase alpha subunit Fe(2+) 2OG dioxygenase" evidence="1">
    <location>
        <begin position="119"/>
        <end position="214"/>
    </location>
</feature>
<keyword evidence="3" id="KW-1185">Reference proteome</keyword>
<dbReference type="Proteomes" id="UP000032300">
    <property type="component" value="Plasmid unnamed"/>
</dbReference>
<evidence type="ECO:0000313" key="2">
    <source>
        <dbReference type="EMBL" id="AJP74799.1"/>
    </source>
</evidence>
<dbReference type="OrthoDB" id="9783171at2"/>
<dbReference type="Gene3D" id="2.60.120.620">
    <property type="entry name" value="q2cbj1_9rhob like domain"/>
    <property type="match status" value="1"/>
</dbReference>
<protein>
    <submittedName>
        <fullName evidence="2">2OG-Fe(II) oxygenase</fullName>
    </submittedName>
</protein>
<proteinExistence type="predicted"/>
<organism evidence="2 3">
    <name type="scientific">Sphingomonas hengshuiensis</name>
    <dbReference type="NCBI Taxonomy" id="1609977"/>
    <lineage>
        <taxon>Bacteria</taxon>
        <taxon>Pseudomonadati</taxon>
        <taxon>Pseudomonadota</taxon>
        <taxon>Alphaproteobacteria</taxon>
        <taxon>Sphingomonadales</taxon>
        <taxon>Sphingomonadaceae</taxon>
        <taxon>Sphingomonas</taxon>
    </lineage>
</organism>
<evidence type="ECO:0000313" key="3">
    <source>
        <dbReference type="Proteomes" id="UP000032300"/>
    </source>
</evidence>
<geneLocation type="plasmid" evidence="3"/>
<dbReference type="InterPro" id="IPR044862">
    <property type="entry name" value="Pro_4_hyd_alph_FE2OG_OXY"/>
</dbReference>
<dbReference type="EMBL" id="CP010837">
    <property type="protein sequence ID" value="AJP74799.1"/>
    <property type="molecule type" value="Genomic_DNA"/>
</dbReference>
<name>A0A7U5BGF2_9SPHN</name>
<keyword evidence="2" id="KW-0614">Plasmid</keyword>
<dbReference type="RefSeq" id="WP_044337097.1">
    <property type="nucleotide sequence ID" value="NZ_CP010837.1"/>
</dbReference>
<evidence type="ECO:0000259" key="1">
    <source>
        <dbReference type="Pfam" id="PF13640"/>
    </source>
</evidence>
<accession>A0A7U5BGF2</accession>
<reference evidence="2 3" key="1">
    <citation type="journal article" date="2015" name="Int. J. Syst. Evol. Microbiol.">
        <title>Sphingomonas hengshuiensis sp. nov., isolated from lake wetland.</title>
        <authorList>
            <person name="Wei S."/>
            <person name="Wang T."/>
            <person name="Liu H."/>
            <person name="Zhang C."/>
            <person name="Guo J."/>
            <person name="Wang Q."/>
            <person name="Liang K."/>
            <person name="Zhang Z."/>
        </authorList>
    </citation>
    <scope>NUCLEOTIDE SEQUENCE [LARGE SCALE GENOMIC DNA]</scope>
    <source>
        <strain evidence="2 3">WHSC-8</strain>
        <plasmid evidence="2">unnamed</plasmid>
    </source>
</reference>
<dbReference type="SUPFAM" id="SSF51197">
    <property type="entry name" value="Clavaminate synthase-like"/>
    <property type="match status" value="1"/>
</dbReference>